<dbReference type="InterPro" id="IPR036986">
    <property type="entry name" value="S4_RNA-bd_sf"/>
</dbReference>
<dbReference type="CDD" id="cd02869">
    <property type="entry name" value="PseudoU_synth_RluA_like"/>
    <property type="match status" value="1"/>
</dbReference>
<keyword evidence="10" id="KW-1185">Reference proteome</keyword>
<organism evidence="9 10">
    <name type="scientific">Acidovorax soli</name>
    <dbReference type="NCBI Taxonomy" id="592050"/>
    <lineage>
        <taxon>Bacteria</taxon>
        <taxon>Pseudomonadati</taxon>
        <taxon>Pseudomonadota</taxon>
        <taxon>Betaproteobacteria</taxon>
        <taxon>Burkholderiales</taxon>
        <taxon>Comamonadaceae</taxon>
        <taxon>Acidovorax</taxon>
    </lineage>
</organism>
<comment type="caution">
    <text evidence="9">The sequence shown here is derived from an EMBL/GenBank/DDBJ whole genome shotgun (WGS) entry which is preliminary data.</text>
</comment>
<dbReference type="GO" id="GO:0000455">
    <property type="term" value="P:enzyme-directed rRNA pseudouridine synthesis"/>
    <property type="evidence" value="ECO:0007669"/>
    <property type="project" value="TreeGrafter"/>
</dbReference>
<feature type="region of interest" description="Disordered" evidence="7">
    <location>
        <begin position="1"/>
        <end position="34"/>
    </location>
</feature>
<dbReference type="EMBL" id="JACHLK010000032">
    <property type="protein sequence ID" value="MBB6564209.1"/>
    <property type="molecule type" value="Genomic_DNA"/>
</dbReference>
<dbReference type="InterPro" id="IPR020103">
    <property type="entry name" value="PsdUridine_synth_cat_dom_sf"/>
</dbReference>
<dbReference type="PROSITE" id="PS50889">
    <property type="entry name" value="S4"/>
    <property type="match status" value="1"/>
</dbReference>
<evidence type="ECO:0000313" key="9">
    <source>
        <dbReference type="EMBL" id="MBB6564209.1"/>
    </source>
</evidence>
<keyword evidence="2 6" id="KW-0413">Isomerase</keyword>
<dbReference type="SUPFAM" id="SSF55174">
    <property type="entry name" value="Alpha-L RNA-binding motif"/>
    <property type="match status" value="1"/>
</dbReference>
<dbReference type="Proteomes" id="UP000575083">
    <property type="component" value="Unassembled WGS sequence"/>
</dbReference>
<dbReference type="GO" id="GO:0160140">
    <property type="term" value="F:23S rRNA pseudouridine(1911/1915/1917) synthase activity"/>
    <property type="evidence" value="ECO:0007669"/>
    <property type="project" value="UniProtKB-EC"/>
</dbReference>
<dbReference type="SUPFAM" id="SSF55120">
    <property type="entry name" value="Pseudouridine synthase"/>
    <property type="match status" value="1"/>
</dbReference>
<sequence>MSAVVVAPAQAPESGQPGSPDEEWASEEAGGSDEAEVRQMQVGAAQHAARLDKALAELVPEFSRSYLQQLLAQGLVRVNGQPATKPSLKVKAGDGLALEMRPTQQSQAFRPEAMAIDVVYEDEHLLVVNKPAGLVVHPAPGNWSGTLLNGLLARDAKALLVPRAGIVHRLDKDTSGLMVVARERATMDALVAMIAARTVRRQYVALAHKPWAGAAQRTVERPIGRDPRNRLRMAVVDLASQAGKPARTDFRLLGGVDEGCWVECTLHTGRTHQIRVHMASIGHPLVADVLYGGTPVGALQRQALHAFRLAFAHPVTGRPLELHAPVPQDMVDALSFWGLRYNGAQ</sequence>
<evidence type="ECO:0000256" key="7">
    <source>
        <dbReference type="SAM" id="MobiDB-lite"/>
    </source>
</evidence>
<dbReference type="NCBIfam" id="TIGR00005">
    <property type="entry name" value="rluA_subfam"/>
    <property type="match status" value="1"/>
</dbReference>
<dbReference type="InterPro" id="IPR006145">
    <property type="entry name" value="PsdUridine_synth_RsuA/RluA"/>
</dbReference>
<name>A0A7X0UDL9_9BURK</name>
<dbReference type="RefSeq" id="WP_184865991.1">
    <property type="nucleotide sequence ID" value="NZ_JACHLK010000032.1"/>
</dbReference>
<gene>
    <name evidence="9" type="ORF">HNP48_006936</name>
</gene>
<dbReference type="PROSITE" id="PS01129">
    <property type="entry name" value="PSI_RLU"/>
    <property type="match status" value="1"/>
</dbReference>
<comment type="catalytic activity">
    <reaction evidence="6">
        <text>a uridine in RNA = a pseudouridine in RNA</text>
        <dbReference type="Rhea" id="RHEA:48348"/>
        <dbReference type="Rhea" id="RHEA-COMP:12068"/>
        <dbReference type="Rhea" id="RHEA-COMP:12069"/>
        <dbReference type="ChEBI" id="CHEBI:65314"/>
        <dbReference type="ChEBI" id="CHEBI:65315"/>
    </reaction>
</comment>
<proteinExistence type="inferred from homology"/>
<comment type="catalytic activity">
    <reaction evidence="3">
        <text>uridine(1911/1915/1917) in 23S rRNA = pseudouridine(1911/1915/1917) in 23S rRNA</text>
        <dbReference type="Rhea" id="RHEA:42524"/>
        <dbReference type="Rhea" id="RHEA-COMP:10097"/>
        <dbReference type="Rhea" id="RHEA-COMP:10098"/>
        <dbReference type="ChEBI" id="CHEBI:65314"/>
        <dbReference type="ChEBI" id="CHEBI:65315"/>
        <dbReference type="EC" id="5.4.99.23"/>
    </reaction>
</comment>
<dbReference type="Pfam" id="PF01479">
    <property type="entry name" value="S4"/>
    <property type="match status" value="1"/>
</dbReference>
<dbReference type="AlphaFoldDB" id="A0A7X0UDL9"/>
<dbReference type="InterPro" id="IPR050188">
    <property type="entry name" value="RluA_PseudoU_synthase"/>
</dbReference>
<dbReference type="InterPro" id="IPR006224">
    <property type="entry name" value="PsdUridine_synth_RluA-like_CS"/>
</dbReference>
<feature type="active site" evidence="4">
    <location>
        <position position="171"/>
    </location>
</feature>
<evidence type="ECO:0000256" key="1">
    <source>
        <dbReference type="ARBA" id="ARBA00010876"/>
    </source>
</evidence>
<dbReference type="GO" id="GO:0003723">
    <property type="term" value="F:RNA binding"/>
    <property type="evidence" value="ECO:0007669"/>
    <property type="project" value="UniProtKB-KW"/>
</dbReference>
<dbReference type="Gene3D" id="3.30.2350.10">
    <property type="entry name" value="Pseudouridine synthase"/>
    <property type="match status" value="1"/>
</dbReference>
<feature type="compositionally biased region" description="Acidic residues" evidence="7">
    <location>
        <begin position="20"/>
        <end position="34"/>
    </location>
</feature>
<comment type="similarity">
    <text evidence="1 6">Belongs to the pseudouridine synthase RluA family.</text>
</comment>
<evidence type="ECO:0000256" key="2">
    <source>
        <dbReference type="ARBA" id="ARBA00023235"/>
    </source>
</evidence>
<evidence type="ECO:0000256" key="5">
    <source>
        <dbReference type="PROSITE-ProRule" id="PRU00182"/>
    </source>
</evidence>
<dbReference type="InterPro" id="IPR006225">
    <property type="entry name" value="PsdUridine_synth_RluC/D"/>
</dbReference>
<dbReference type="CDD" id="cd00165">
    <property type="entry name" value="S4"/>
    <property type="match status" value="1"/>
</dbReference>
<evidence type="ECO:0000259" key="8">
    <source>
        <dbReference type="SMART" id="SM00363"/>
    </source>
</evidence>
<evidence type="ECO:0000313" key="10">
    <source>
        <dbReference type="Proteomes" id="UP000575083"/>
    </source>
</evidence>
<dbReference type="Gene3D" id="3.10.290.10">
    <property type="entry name" value="RNA-binding S4 domain"/>
    <property type="match status" value="1"/>
</dbReference>
<protein>
    <recommendedName>
        <fullName evidence="6">Pseudouridine synthase</fullName>
        <ecNumber evidence="6">5.4.99.-</ecNumber>
    </recommendedName>
</protein>
<accession>A0A7X0UDL9</accession>
<reference evidence="9 10" key="1">
    <citation type="submission" date="2020-08" db="EMBL/GenBank/DDBJ databases">
        <title>Functional genomics of gut bacteria from endangered species of beetles.</title>
        <authorList>
            <person name="Carlos-Shanley C."/>
        </authorList>
    </citation>
    <scope>NUCLEOTIDE SEQUENCE [LARGE SCALE GENOMIC DNA]</scope>
    <source>
        <strain evidence="9 10">S00198</strain>
    </source>
</reference>
<feature type="domain" description="RNA-binding S4" evidence="8">
    <location>
        <begin position="49"/>
        <end position="107"/>
    </location>
</feature>
<dbReference type="PANTHER" id="PTHR21600">
    <property type="entry name" value="MITOCHONDRIAL RNA PSEUDOURIDINE SYNTHASE"/>
    <property type="match status" value="1"/>
</dbReference>
<evidence type="ECO:0000256" key="6">
    <source>
        <dbReference type="RuleBase" id="RU362028"/>
    </source>
</evidence>
<dbReference type="SMART" id="SM00363">
    <property type="entry name" value="S4"/>
    <property type="match status" value="1"/>
</dbReference>
<evidence type="ECO:0000256" key="4">
    <source>
        <dbReference type="PIRSR" id="PIRSR606225-1"/>
    </source>
</evidence>
<dbReference type="EC" id="5.4.99.-" evidence="6"/>
<keyword evidence="5" id="KW-0694">RNA-binding</keyword>
<evidence type="ECO:0000256" key="3">
    <source>
        <dbReference type="ARBA" id="ARBA00036882"/>
    </source>
</evidence>
<dbReference type="PANTHER" id="PTHR21600:SF44">
    <property type="entry name" value="RIBOSOMAL LARGE SUBUNIT PSEUDOURIDINE SYNTHASE D"/>
    <property type="match status" value="1"/>
</dbReference>
<dbReference type="InterPro" id="IPR002942">
    <property type="entry name" value="S4_RNA-bd"/>
</dbReference>
<comment type="function">
    <text evidence="6">Responsible for synthesis of pseudouridine from uracil.</text>
</comment>
<dbReference type="Pfam" id="PF00849">
    <property type="entry name" value="PseudoU_synth_2"/>
    <property type="match status" value="1"/>
</dbReference>